<evidence type="ECO:0000256" key="12">
    <source>
        <dbReference type="ARBA" id="ARBA00022695"/>
    </source>
</evidence>
<accession>A0A3D4SXN8</accession>
<evidence type="ECO:0000256" key="9">
    <source>
        <dbReference type="ARBA" id="ARBA00022516"/>
    </source>
</evidence>
<evidence type="ECO:0000256" key="4">
    <source>
        <dbReference type="ARBA" id="ARBA00005189"/>
    </source>
</evidence>
<sequence>MLVIVCLIVPYAWYPMIAVVMGLATYEVWRRLTEHGYDLNLPVLLVGGQAMIWLSWPFGATGLLSAFAVTALVTVIVRLFHSGRTEPPQNWLRDSGVSLFVLFWIPLCGGFAAMLSEMEHDGVRGWAFIVTLMLCVIASDVGGFAAGVFFGSHPMVPAISPKKSWEGFCGSLVVAALVGMAGVVILLKIHGAGGYVLGLGLGLGLALCATLGDLVESQFKRDLGIKDMSTMLPGHGGLMDRLDGMLPAALLTWVVLNAVSAA</sequence>
<evidence type="ECO:0000313" key="21">
    <source>
        <dbReference type="Proteomes" id="UP000261739"/>
    </source>
</evidence>
<feature type="transmembrane region" description="Helical" evidence="19">
    <location>
        <begin position="62"/>
        <end position="80"/>
    </location>
</feature>
<keyword evidence="12 18" id="KW-0548">Nucleotidyltransferase</keyword>
<dbReference type="Proteomes" id="UP000261739">
    <property type="component" value="Unassembled WGS sequence"/>
</dbReference>
<evidence type="ECO:0000313" key="20">
    <source>
        <dbReference type="EMBL" id="HCT14012.1"/>
    </source>
</evidence>
<organism evidence="20 21">
    <name type="scientific">Corynebacterium nuruki</name>
    <dbReference type="NCBI Taxonomy" id="1032851"/>
    <lineage>
        <taxon>Bacteria</taxon>
        <taxon>Bacillati</taxon>
        <taxon>Actinomycetota</taxon>
        <taxon>Actinomycetes</taxon>
        <taxon>Mycobacteriales</taxon>
        <taxon>Corynebacteriaceae</taxon>
        <taxon>Corynebacterium</taxon>
    </lineage>
</organism>
<keyword evidence="9" id="KW-0444">Lipid biosynthesis</keyword>
<dbReference type="EC" id="2.7.7.41" evidence="6 18"/>
<keyword evidence="14" id="KW-0443">Lipid metabolism</keyword>
<comment type="similarity">
    <text evidence="5 18">Belongs to the CDS family.</text>
</comment>
<dbReference type="STRING" id="863239.GCA_000213935_02439"/>
<dbReference type="Pfam" id="PF01148">
    <property type="entry name" value="CTP_transf_1"/>
    <property type="match status" value="1"/>
</dbReference>
<dbReference type="GO" id="GO:0005886">
    <property type="term" value="C:plasma membrane"/>
    <property type="evidence" value="ECO:0007669"/>
    <property type="project" value="UniProtKB-SubCell"/>
</dbReference>
<dbReference type="AlphaFoldDB" id="A0A3D4SXN8"/>
<evidence type="ECO:0000256" key="14">
    <source>
        <dbReference type="ARBA" id="ARBA00023098"/>
    </source>
</evidence>
<dbReference type="UniPathway" id="UPA00557">
    <property type="reaction ID" value="UER00614"/>
</dbReference>
<gene>
    <name evidence="20" type="ORF">DIW82_04230</name>
</gene>
<feature type="transmembrane region" description="Helical" evidence="19">
    <location>
        <begin position="126"/>
        <end position="150"/>
    </location>
</feature>
<evidence type="ECO:0000256" key="16">
    <source>
        <dbReference type="ARBA" id="ARBA00023209"/>
    </source>
</evidence>
<reference evidence="20 21" key="1">
    <citation type="journal article" date="2018" name="Nat. Biotechnol.">
        <title>A standardized bacterial taxonomy based on genome phylogeny substantially revises the tree of life.</title>
        <authorList>
            <person name="Parks D.H."/>
            <person name="Chuvochina M."/>
            <person name="Waite D.W."/>
            <person name="Rinke C."/>
            <person name="Skarshewski A."/>
            <person name="Chaumeil P.A."/>
            <person name="Hugenholtz P."/>
        </authorList>
    </citation>
    <scope>NUCLEOTIDE SEQUENCE [LARGE SCALE GENOMIC DNA]</scope>
    <source>
        <strain evidence="20">UBA11247</strain>
    </source>
</reference>
<comment type="pathway">
    <text evidence="4">Lipid metabolism.</text>
</comment>
<feature type="transmembrane region" description="Helical" evidence="19">
    <location>
        <begin position="171"/>
        <end position="189"/>
    </location>
</feature>
<dbReference type="GO" id="GO:0016024">
    <property type="term" value="P:CDP-diacylglycerol biosynthetic process"/>
    <property type="evidence" value="ECO:0007669"/>
    <property type="project" value="UniProtKB-UniPathway"/>
</dbReference>
<evidence type="ECO:0000256" key="5">
    <source>
        <dbReference type="ARBA" id="ARBA00010185"/>
    </source>
</evidence>
<keyword evidence="10 18" id="KW-0808">Transferase</keyword>
<comment type="subcellular location">
    <subcellularLocation>
        <location evidence="2">Cell membrane</location>
        <topology evidence="2">Multi-pass membrane protein</topology>
    </subcellularLocation>
</comment>
<evidence type="ECO:0000256" key="11">
    <source>
        <dbReference type="ARBA" id="ARBA00022692"/>
    </source>
</evidence>
<protein>
    <recommendedName>
        <fullName evidence="7 18">Phosphatidate cytidylyltransferase</fullName>
        <ecNumber evidence="6 18">2.7.7.41</ecNumber>
    </recommendedName>
</protein>
<evidence type="ECO:0000256" key="10">
    <source>
        <dbReference type="ARBA" id="ARBA00022679"/>
    </source>
</evidence>
<proteinExistence type="inferred from homology"/>
<feature type="transmembrane region" description="Helical" evidence="19">
    <location>
        <begin position="195"/>
        <end position="215"/>
    </location>
</feature>
<evidence type="ECO:0000256" key="18">
    <source>
        <dbReference type="RuleBase" id="RU003938"/>
    </source>
</evidence>
<dbReference type="GO" id="GO:0004605">
    <property type="term" value="F:phosphatidate cytidylyltransferase activity"/>
    <property type="evidence" value="ECO:0007669"/>
    <property type="project" value="UniProtKB-EC"/>
</dbReference>
<evidence type="ECO:0000256" key="8">
    <source>
        <dbReference type="ARBA" id="ARBA00022475"/>
    </source>
</evidence>
<dbReference type="PANTHER" id="PTHR46382">
    <property type="entry name" value="PHOSPHATIDATE CYTIDYLYLTRANSFERASE"/>
    <property type="match status" value="1"/>
</dbReference>
<dbReference type="EMBL" id="DQID01000120">
    <property type="protein sequence ID" value="HCT14012.1"/>
    <property type="molecule type" value="Genomic_DNA"/>
</dbReference>
<dbReference type="PROSITE" id="PS01315">
    <property type="entry name" value="CDS"/>
    <property type="match status" value="1"/>
</dbReference>
<keyword evidence="8" id="KW-1003">Cell membrane</keyword>
<evidence type="ECO:0000256" key="19">
    <source>
        <dbReference type="SAM" id="Phobius"/>
    </source>
</evidence>
<keyword evidence="16" id="KW-0594">Phospholipid biosynthesis</keyword>
<keyword evidence="15 19" id="KW-0472">Membrane</keyword>
<feature type="transmembrane region" description="Helical" evidence="19">
    <location>
        <begin position="92"/>
        <end position="114"/>
    </location>
</feature>
<evidence type="ECO:0000256" key="6">
    <source>
        <dbReference type="ARBA" id="ARBA00012487"/>
    </source>
</evidence>
<keyword evidence="13 19" id="KW-1133">Transmembrane helix</keyword>
<comment type="caution">
    <text evidence="20">The sequence shown here is derived from an EMBL/GenBank/DDBJ whole genome shotgun (WGS) entry which is preliminary data.</text>
</comment>
<comment type="pathway">
    <text evidence="3 18">Phospholipid metabolism; CDP-diacylglycerol biosynthesis; CDP-diacylglycerol from sn-glycerol 3-phosphate: step 3/3.</text>
</comment>
<keyword evidence="17" id="KW-1208">Phospholipid metabolism</keyword>
<evidence type="ECO:0000256" key="15">
    <source>
        <dbReference type="ARBA" id="ARBA00023136"/>
    </source>
</evidence>
<evidence type="ECO:0000256" key="1">
    <source>
        <dbReference type="ARBA" id="ARBA00001698"/>
    </source>
</evidence>
<feature type="transmembrane region" description="Helical" evidence="19">
    <location>
        <begin position="36"/>
        <end position="56"/>
    </location>
</feature>
<feature type="transmembrane region" description="Helical" evidence="19">
    <location>
        <begin position="12"/>
        <end position="29"/>
    </location>
</feature>
<dbReference type="InterPro" id="IPR000374">
    <property type="entry name" value="PC_trans"/>
</dbReference>
<evidence type="ECO:0000256" key="3">
    <source>
        <dbReference type="ARBA" id="ARBA00005119"/>
    </source>
</evidence>
<comment type="catalytic activity">
    <reaction evidence="1 18">
        <text>a 1,2-diacyl-sn-glycero-3-phosphate + CTP + H(+) = a CDP-1,2-diacyl-sn-glycerol + diphosphate</text>
        <dbReference type="Rhea" id="RHEA:16229"/>
        <dbReference type="ChEBI" id="CHEBI:15378"/>
        <dbReference type="ChEBI" id="CHEBI:33019"/>
        <dbReference type="ChEBI" id="CHEBI:37563"/>
        <dbReference type="ChEBI" id="CHEBI:58332"/>
        <dbReference type="ChEBI" id="CHEBI:58608"/>
        <dbReference type="EC" id="2.7.7.41"/>
    </reaction>
</comment>
<evidence type="ECO:0000256" key="2">
    <source>
        <dbReference type="ARBA" id="ARBA00004651"/>
    </source>
</evidence>
<evidence type="ECO:0000256" key="17">
    <source>
        <dbReference type="ARBA" id="ARBA00023264"/>
    </source>
</evidence>
<evidence type="ECO:0000256" key="13">
    <source>
        <dbReference type="ARBA" id="ARBA00022989"/>
    </source>
</evidence>
<name>A0A3D4SXN8_9CORY</name>
<evidence type="ECO:0000256" key="7">
    <source>
        <dbReference type="ARBA" id="ARBA00019373"/>
    </source>
</evidence>
<keyword evidence="11 18" id="KW-0812">Transmembrane</keyword>
<dbReference type="PANTHER" id="PTHR46382:SF1">
    <property type="entry name" value="PHOSPHATIDATE CYTIDYLYLTRANSFERASE"/>
    <property type="match status" value="1"/>
</dbReference>